<evidence type="ECO:0000313" key="3">
    <source>
        <dbReference type="Proteomes" id="UP000054007"/>
    </source>
</evidence>
<feature type="region of interest" description="Disordered" evidence="1">
    <location>
        <begin position="217"/>
        <end position="241"/>
    </location>
</feature>
<sequence>MHDLSFEIHDIRKATIGDTAPLLEDDGSQEDLFDRLLSFLHANTHNNSLVTPSFIFSLCKSIGSASFAPFVLAALRDWRLLPATERYSEENLAHLAYELSKAGTQSSAWAKHDDVKRIKWISRDYWSEMRAAEGNAIAASAMNVPPRPPSSTSSITCSQHRRTASEFRRGCVACRKPRLPPLPSKIRTPSTPMAPSIPQPVTPAGNPRRILQKQKIAGASQATTKENTVRVAGPQPKSDTVRPAIKRKMPTAIPRPSSALQTGKNTVRVFGKPHN</sequence>
<keyword evidence="3" id="KW-1185">Reference proteome</keyword>
<dbReference type="EMBL" id="KN880544">
    <property type="protein sequence ID" value="KIY66772.1"/>
    <property type="molecule type" value="Genomic_DNA"/>
</dbReference>
<evidence type="ECO:0000256" key="1">
    <source>
        <dbReference type="SAM" id="MobiDB-lite"/>
    </source>
</evidence>
<feature type="region of interest" description="Disordered" evidence="1">
    <location>
        <begin position="178"/>
        <end position="203"/>
    </location>
</feature>
<gene>
    <name evidence="2" type="ORF">CYLTODRAFT_444458</name>
</gene>
<accession>A0A0D7B8H3</accession>
<proteinExistence type="predicted"/>
<dbReference type="AlphaFoldDB" id="A0A0D7B8H3"/>
<dbReference type="Proteomes" id="UP000054007">
    <property type="component" value="Unassembled WGS sequence"/>
</dbReference>
<reference evidence="2 3" key="1">
    <citation type="journal article" date="2015" name="Fungal Genet. Biol.">
        <title>Evolution of novel wood decay mechanisms in Agaricales revealed by the genome sequences of Fistulina hepatica and Cylindrobasidium torrendii.</title>
        <authorList>
            <person name="Floudas D."/>
            <person name="Held B.W."/>
            <person name="Riley R."/>
            <person name="Nagy L.G."/>
            <person name="Koehler G."/>
            <person name="Ransdell A.S."/>
            <person name="Younus H."/>
            <person name="Chow J."/>
            <person name="Chiniquy J."/>
            <person name="Lipzen A."/>
            <person name="Tritt A."/>
            <person name="Sun H."/>
            <person name="Haridas S."/>
            <person name="LaButti K."/>
            <person name="Ohm R.A."/>
            <person name="Kues U."/>
            <person name="Blanchette R.A."/>
            <person name="Grigoriev I.V."/>
            <person name="Minto R.E."/>
            <person name="Hibbett D.S."/>
        </authorList>
    </citation>
    <scope>NUCLEOTIDE SEQUENCE [LARGE SCALE GENOMIC DNA]</scope>
    <source>
        <strain evidence="2 3">FP15055 ss-10</strain>
    </source>
</reference>
<organism evidence="2 3">
    <name type="scientific">Cylindrobasidium torrendii FP15055 ss-10</name>
    <dbReference type="NCBI Taxonomy" id="1314674"/>
    <lineage>
        <taxon>Eukaryota</taxon>
        <taxon>Fungi</taxon>
        <taxon>Dikarya</taxon>
        <taxon>Basidiomycota</taxon>
        <taxon>Agaricomycotina</taxon>
        <taxon>Agaricomycetes</taxon>
        <taxon>Agaricomycetidae</taxon>
        <taxon>Agaricales</taxon>
        <taxon>Marasmiineae</taxon>
        <taxon>Physalacriaceae</taxon>
        <taxon>Cylindrobasidium</taxon>
    </lineage>
</organism>
<feature type="region of interest" description="Disordered" evidence="1">
    <location>
        <begin position="254"/>
        <end position="275"/>
    </location>
</feature>
<evidence type="ECO:0000313" key="2">
    <source>
        <dbReference type="EMBL" id="KIY66772.1"/>
    </source>
</evidence>
<protein>
    <submittedName>
        <fullName evidence="2">Uncharacterized protein</fullName>
    </submittedName>
</protein>
<name>A0A0D7B8H3_9AGAR</name>